<accession>A0A4Q8K2Y1</accession>
<feature type="domain" description="C-type lectin" evidence="4">
    <location>
        <begin position="32"/>
        <end position="153"/>
    </location>
</feature>
<reference evidence="5" key="2">
    <citation type="submission" date="2019-05" db="EMBL/GenBank/DDBJ databases">
        <title>Unravelling the molecular evolution of spider venoms.</title>
        <authorList>
            <person name="Pineda S."/>
        </authorList>
    </citation>
    <scope>NUCLEOTIDE SEQUENCE</scope>
</reference>
<dbReference type="InterPro" id="IPR018378">
    <property type="entry name" value="C-type_lectin_CS"/>
</dbReference>
<dbReference type="InterPro" id="IPR001304">
    <property type="entry name" value="C-type_lectin-like"/>
</dbReference>
<dbReference type="Pfam" id="PF00059">
    <property type="entry name" value="Lectin_C"/>
    <property type="match status" value="1"/>
</dbReference>
<name>A0A4Q8K2Y1_9ARAC</name>
<sequence>MGFLKQTLFVIIAIILLNSVQNCEHGSNWISFENSCYQLISDSKDWTSAQSFCRNIGANLASVHSDRETDFILRSINSDSNIRRYNTVWIGLHALNIRDNFEWNDGSELDYRNWNSGEPNNDLNMPEDCGQLITRNGFWNDAPCSGKMGFVCKQISPTAKSSANVKRSSPSKNHDSELSHSTKLSTGATAGIVLGCLLLRAIFQ</sequence>
<feature type="signal peptide" evidence="3">
    <location>
        <begin position="1"/>
        <end position="22"/>
    </location>
</feature>
<feature type="region of interest" description="Disordered" evidence="2">
    <location>
        <begin position="162"/>
        <end position="181"/>
    </location>
</feature>
<dbReference type="PANTHER" id="PTHR22803">
    <property type="entry name" value="MANNOSE, PHOSPHOLIPASE, LECTIN RECEPTOR RELATED"/>
    <property type="match status" value="1"/>
</dbReference>
<dbReference type="InterPro" id="IPR016187">
    <property type="entry name" value="CTDL_fold"/>
</dbReference>
<evidence type="ECO:0000313" key="5">
    <source>
        <dbReference type="EMBL" id="SNX33163.1"/>
    </source>
</evidence>
<keyword evidence="1" id="KW-1015">Disulfide bond</keyword>
<evidence type="ECO:0000256" key="2">
    <source>
        <dbReference type="SAM" id="MobiDB-lite"/>
    </source>
</evidence>
<evidence type="ECO:0000256" key="1">
    <source>
        <dbReference type="ARBA" id="ARBA00023157"/>
    </source>
</evidence>
<protein>
    <submittedName>
        <fullName evidence="5">U34-Liphistoxin-Lth1a_1</fullName>
    </submittedName>
</protein>
<dbReference type="InterPro" id="IPR016186">
    <property type="entry name" value="C-type_lectin-like/link_sf"/>
</dbReference>
<evidence type="ECO:0000259" key="4">
    <source>
        <dbReference type="PROSITE" id="PS50041"/>
    </source>
</evidence>
<reference evidence="5" key="1">
    <citation type="submission" date="2017-05" db="EMBL/GenBank/DDBJ databases">
        <authorList>
            <person name="QRISCLOUD D."/>
        </authorList>
    </citation>
    <scope>NUCLEOTIDE SEQUENCE</scope>
</reference>
<dbReference type="SMART" id="SM00034">
    <property type="entry name" value="CLECT"/>
    <property type="match status" value="1"/>
</dbReference>
<feature type="chain" id="PRO_5020324577" evidence="3">
    <location>
        <begin position="23"/>
        <end position="204"/>
    </location>
</feature>
<proteinExistence type="predicted"/>
<dbReference type="EMBL" id="HAHM01000045">
    <property type="protein sequence ID" value="SNX33163.1"/>
    <property type="molecule type" value="Transcribed_RNA"/>
</dbReference>
<organism evidence="5">
    <name type="scientific">Liphistius thaleban</name>
    <dbReference type="NCBI Taxonomy" id="1905330"/>
    <lineage>
        <taxon>Eukaryota</taxon>
        <taxon>Metazoa</taxon>
        <taxon>Ecdysozoa</taxon>
        <taxon>Arthropoda</taxon>
        <taxon>Chelicerata</taxon>
        <taxon>Arachnida</taxon>
        <taxon>Araneae</taxon>
        <taxon>Mesothelae</taxon>
        <taxon>Liphistiidae</taxon>
        <taxon>Liphistius</taxon>
    </lineage>
</organism>
<dbReference type="AlphaFoldDB" id="A0A4Q8K2Y1"/>
<feature type="compositionally biased region" description="Polar residues" evidence="2">
    <location>
        <begin position="162"/>
        <end position="171"/>
    </location>
</feature>
<dbReference type="Gene3D" id="3.10.100.10">
    <property type="entry name" value="Mannose-Binding Protein A, subunit A"/>
    <property type="match status" value="1"/>
</dbReference>
<dbReference type="PROSITE" id="PS00615">
    <property type="entry name" value="C_TYPE_LECTIN_1"/>
    <property type="match status" value="1"/>
</dbReference>
<dbReference type="CDD" id="cd00037">
    <property type="entry name" value="CLECT"/>
    <property type="match status" value="1"/>
</dbReference>
<evidence type="ECO:0000256" key="3">
    <source>
        <dbReference type="SAM" id="SignalP"/>
    </source>
</evidence>
<dbReference type="PROSITE" id="PS50041">
    <property type="entry name" value="C_TYPE_LECTIN_2"/>
    <property type="match status" value="1"/>
</dbReference>
<keyword evidence="3" id="KW-0732">Signal</keyword>
<dbReference type="InterPro" id="IPR050111">
    <property type="entry name" value="C-type_lectin/snaclec_domain"/>
</dbReference>
<dbReference type="SUPFAM" id="SSF56436">
    <property type="entry name" value="C-type lectin-like"/>
    <property type="match status" value="1"/>
</dbReference>